<keyword evidence="1" id="KW-1133">Transmembrane helix</keyword>
<name>A0AAJ0HA33_9PEZI</name>
<keyword evidence="1" id="KW-0472">Membrane</keyword>
<feature type="transmembrane region" description="Helical" evidence="1">
    <location>
        <begin position="72"/>
        <end position="89"/>
    </location>
</feature>
<organism evidence="2 3">
    <name type="scientific">Lasiosphaeria hispida</name>
    <dbReference type="NCBI Taxonomy" id="260671"/>
    <lineage>
        <taxon>Eukaryota</taxon>
        <taxon>Fungi</taxon>
        <taxon>Dikarya</taxon>
        <taxon>Ascomycota</taxon>
        <taxon>Pezizomycotina</taxon>
        <taxon>Sordariomycetes</taxon>
        <taxon>Sordariomycetidae</taxon>
        <taxon>Sordariales</taxon>
        <taxon>Lasiosphaeriaceae</taxon>
        <taxon>Lasiosphaeria</taxon>
    </lineage>
</organism>
<dbReference type="EMBL" id="JAUIQD010000006">
    <property type="protein sequence ID" value="KAK3345808.1"/>
    <property type="molecule type" value="Genomic_DNA"/>
</dbReference>
<protein>
    <submittedName>
        <fullName evidence="2">Uncharacterized protein</fullName>
    </submittedName>
</protein>
<evidence type="ECO:0000313" key="2">
    <source>
        <dbReference type="EMBL" id="KAK3345808.1"/>
    </source>
</evidence>
<dbReference type="AlphaFoldDB" id="A0AAJ0HA33"/>
<proteinExistence type="predicted"/>
<gene>
    <name evidence="2" type="ORF">B0T25DRAFT_550411</name>
</gene>
<accession>A0AAJ0HA33</accession>
<keyword evidence="3" id="KW-1185">Reference proteome</keyword>
<sequence>MCDRSGYDNPMDDIVRALREIGLRMSVAAATNGNATPFGTDPDNPPAPITQSVDFVSKLVRVQYAVSWPNKALAVVIMLVATVLFWGFWQLGRSFSLSLLEVANAFYANTGSASDAGGGGKAAVEIMASHSGNIDGADLAKRAEGSGDPVVRYGVVGEPKRLAVMLAAADGVRPPKKGEIL</sequence>
<evidence type="ECO:0000313" key="3">
    <source>
        <dbReference type="Proteomes" id="UP001275084"/>
    </source>
</evidence>
<reference evidence="2" key="2">
    <citation type="submission" date="2023-06" db="EMBL/GenBank/DDBJ databases">
        <authorList>
            <consortium name="Lawrence Berkeley National Laboratory"/>
            <person name="Haridas S."/>
            <person name="Hensen N."/>
            <person name="Bonometti L."/>
            <person name="Westerberg I."/>
            <person name="Brannstrom I.O."/>
            <person name="Guillou S."/>
            <person name="Cros-Aarteil S."/>
            <person name="Calhoun S."/>
            <person name="Kuo A."/>
            <person name="Mondo S."/>
            <person name="Pangilinan J."/>
            <person name="Riley R."/>
            <person name="Labutti K."/>
            <person name="Andreopoulos B."/>
            <person name="Lipzen A."/>
            <person name="Chen C."/>
            <person name="Yanf M."/>
            <person name="Daum C."/>
            <person name="Ng V."/>
            <person name="Clum A."/>
            <person name="Steindorff A."/>
            <person name="Ohm R."/>
            <person name="Martin F."/>
            <person name="Silar P."/>
            <person name="Natvig D."/>
            <person name="Lalanne C."/>
            <person name="Gautier V."/>
            <person name="Ament-Velasquez S.L."/>
            <person name="Kruys A."/>
            <person name="Hutchinson M.I."/>
            <person name="Powell A.J."/>
            <person name="Barry K."/>
            <person name="Miller A.N."/>
            <person name="Grigoriev I.V."/>
            <person name="Debuchy R."/>
            <person name="Gladieux P."/>
            <person name="Thoren M.H."/>
            <person name="Johannesson H."/>
        </authorList>
    </citation>
    <scope>NUCLEOTIDE SEQUENCE</scope>
    <source>
        <strain evidence="2">CBS 955.72</strain>
    </source>
</reference>
<comment type="caution">
    <text evidence="2">The sequence shown here is derived from an EMBL/GenBank/DDBJ whole genome shotgun (WGS) entry which is preliminary data.</text>
</comment>
<dbReference type="PANTHER" id="PTHR37576">
    <property type="entry name" value="DEFECT AT LOW TEMPERATURE PROTEIN 1"/>
    <property type="match status" value="1"/>
</dbReference>
<keyword evidence="1" id="KW-0812">Transmembrane</keyword>
<evidence type="ECO:0000256" key="1">
    <source>
        <dbReference type="SAM" id="Phobius"/>
    </source>
</evidence>
<dbReference type="PANTHER" id="PTHR37576:SF2">
    <property type="entry name" value="DEFECT AT LOW TEMPERATURE PROTEIN 1"/>
    <property type="match status" value="1"/>
</dbReference>
<reference evidence="2" key="1">
    <citation type="journal article" date="2023" name="Mol. Phylogenet. Evol.">
        <title>Genome-scale phylogeny and comparative genomics of the fungal order Sordariales.</title>
        <authorList>
            <person name="Hensen N."/>
            <person name="Bonometti L."/>
            <person name="Westerberg I."/>
            <person name="Brannstrom I.O."/>
            <person name="Guillou S."/>
            <person name="Cros-Aarteil S."/>
            <person name="Calhoun S."/>
            <person name="Haridas S."/>
            <person name="Kuo A."/>
            <person name="Mondo S."/>
            <person name="Pangilinan J."/>
            <person name="Riley R."/>
            <person name="LaButti K."/>
            <person name="Andreopoulos B."/>
            <person name="Lipzen A."/>
            <person name="Chen C."/>
            <person name="Yan M."/>
            <person name="Daum C."/>
            <person name="Ng V."/>
            <person name="Clum A."/>
            <person name="Steindorff A."/>
            <person name="Ohm R.A."/>
            <person name="Martin F."/>
            <person name="Silar P."/>
            <person name="Natvig D.O."/>
            <person name="Lalanne C."/>
            <person name="Gautier V."/>
            <person name="Ament-Velasquez S.L."/>
            <person name="Kruys A."/>
            <person name="Hutchinson M.I."/>
            <person name="Powell A.J."/>
            <person name="Barry K."/>
            <person name="Miller A.N."/>
            <person name="Grigoriev I.V."/>
            <person name="Debuchy R."/>
            <person name="Gladieux P."/>
            <person name="Hiltunen Thoren M."/>
            <person name="Johannesson H."/>
        </authorList>
    </citation>
    <scope>NUCLEOTIDE SEQUENCE</scope>
    <source>
        <strain evidence="2">CBS 955.72</strain>
    </source>
</reference>
<dbReference type="Proteomes" id="UP001275084">
    <property type="component" value="Unassembled WGS sequence"/>
</dbReference>